<evidence type="ECO:0000313" key="2">
    <source>
        <dbReference type="Proteomes" id="UP000186817"/>
    </source>
</evidence>
<dbReference type="EMBL" id="LSRX01000569">
    <property type="protein sequence ID" value="OLP93792.1"/>
    <property type="molecule type" value="Genomic_DNA"/>
</dbReference>
<keyword evidence="2" id="KW-1185">Reference proteome</keyword>
<evidence type="ECO:0000313" key="1">
    <source>
        <dbReference type="EMBL" id="OLP93792.1"/>
    </source>
</evidence>
<reference evidence="1 2" key="1">
    <citation type="submission" date="2016-02" db="EMBL/GenBank/DDBJ databases">
        <title>Genome analysis of coral dinoflagellate symbionts highlights evolutionary adaptations to a symbiotic lifestyle.</title>
        <authorList>
            <person name="Aranda M."/>
            <person name="Li Y."/>
            <person name="Liew Y.J."/>
            <person name="Baumgarten S."/>
            <person name="Simakov O."/>
            <person name="Wilson M."/>
            <person name="Piel J."/>
            <person name="Ashoor H."/>
            <person name="Bougouffa S."/>
            <person name="Bajic V.B."/>
            <person name="Ryu T."/>
            <person name="Ravasi T."/>
            <person name="Bayer T."/>
            <person name="Micklem G."/>
            <person name="Kim H."/>
            <person name="Bhak J."/>
            <person name="Lajeunesse T.C."/>
            <person name="Voolstra C.R."/>
        </authorList>
    </citation>
    <scope>NUCLEOTIDE SEQUENCE [LARGE SCALE GENOMIC DNA]</scope>
    <source>
        <strain evidence="1 2">CCMP2467</strain>
    </source>
</reference>
<dbReference type="AlphaFoldDB" id="A0A1Q9DF46"/>
<accession>A0A1Q9DF46</accession>
<gene>
    <name evidence="1" type="ORF">AK812_SmicGene24265</name>
</gene>
<protein>
    <submittedName>
        <fullName evidence="1">Uncharacterized protein</fullName>
    </submittedName>
</protein>
<dbReference type="Proteomes" id="UP000186817">
    <property type="component" value="Unassembled WGS sequence"/>
</dbReference>
<sequence length="150" mass="17316">MCYYSSETRSRRRAKTTPASILKGGRFLYADFDHIETPPITRPRVRFNAVVTISAIPARHAEEFAATPCWQASKSRRFWSRLRSVFFGCLQKPRLVPVGPEKCFFDLTEAHARDHDWPSPQSITHAESTRRSQRSAPAIDVCWDQFIMEN</sequence>
<organism evidence="1 2">
    <name type="scientific">Symbiodinium microadriaticum</name>
    <name type="common">Dinoflagellate</name>
    <name type="synonym">Zooxanthella microadriatica</name>
    <dbReference type="NCBI Taxonomy" id="2951"/>
    <lineage>
        <taxon>Eukaryota</taxon>
        <taxon>Sar</taxon>
        <taxon>Alveolata</taxon>
        <taxon>Dinophyceae</taxon>
        <taxon>Suessiales</taxon>
        <taxon>Symbiodiniaceae</taxon>
        <taxon>Symbiodinium</taxon>
    </lineage>
</organism>
<proteinExistence type="predicted"/>
<name>A0A1Q9DF46_SYMMI</name>
<comment type="caution">
    <text evidence="1">The sequence shown here is derived from an EMBL/GenBank/DDBJ whole genome shotgun (WGS) entry which is preliminary data.</text>
</comment>